<accession>A0AAV9G8P5</accession>
<reference evidence="2" key="2">
    <citation type="submission" date="2023-05" db="EMBL/GenBank/DDBJ databases">
        <authorList>
            <consortium name="Lawrence Berkeley National Laboratory"/>
            <person name="Steindorff A."/>
            <person name="Hensen N."/>
            <person name="Bonometti L."/>
            <person name="Westerberg I."/>
            <person name="Brannstrom I.O."/>
            <person name="Guillou S."/>
            <person name="Cros-Aarteil S."/>
            <person name="Calhoun S."/>
            <person name="Haridas S."/>
            <person name="Kuo A."/>
            <person name="Mondo S."/>
            <person name="Pangilinan J."/>
            <person name="Riley R."/>
            <person name="Labutti K."/>
            <person name="Andreopoulos B."/>
            <person name="Lipzen A."/>
            <person name="Chen C."/>
            <person name="Yanf M."/>
            <person name="Daum C."/>
            <person name="Ng V."/>
            <person name="Clum A."/>
            <person name="Ohm R."/>
            <person name="Martin F."/>
            <person name="Silar P."/>
            <person name="Natvig D."/>
            <person name="Lalanne C."/>
            <person name="Gautier V."/>
            <person name="Ament-Velasquez S.L."/>
            <person name="Kruys A."/>
            <person name="Hutchinson M.I."/>
            <person name="Powell A.J."/>
            <person name="Barry K."/>
            <person name="Miller A.N."/>
            <person name="Grigoriev I.V."/>
            <person name="Debuchy R."/>
            <person name="Gladieux P."/>
            <person name="Thoren M.H."/>
            <person name="Johannesson H."/>
        </authorList>
    </citation>
    <scope>NUCLEOTIDE SEQUENCE</scope>
    <source>
        <strain evidence="2">PSN243</strain>
    </source>
</reference>
<evidence type="ECO:0000259" key="1">
    <source>
        <dbReference type="Pfam" id="PF06985"/>
    </source>
</evidence>
<protein>
    <submittedName>
        <fullName evidence="2">Heterokaryon incompatibility protein-domain-containing protein</fullName>
    </submittedName>
</protein>
<dbReference type="Proteomes" id="UP001321760">
    <property type="component" value="Unassembled WGS sequence"/>
</dbReference>
<evidence type="ECO:0000313" key="3">
    <source>
        <dbReference type="Proteomes" id="UP001321760"/>
    </source>
</evidence>
<dbReference type="InterPro" id="IPR010730">
    <property type="entry name" value="HET"/>
</dbReference>
<dbReference type="EMBL" id="MU865987">
    <property type="protein sequence ID" value="KAK4443767.1"/>
    <property type="molecule type" value="Genomic_DNA"/>
</dbReference>
<name>A0AAV9G8P5_9PEZI</name>
<keyword evidence="3" id="KW-1185">Reference proteome</keyword>
<organism evidence="2 3">
    <name type="scientific">Podospora aff. communis PSN243</name>
    <dbReference type="NCBI Taxonomy" id="3040156"/>
    <lineage>
        <taxon>Eukaryota</taxon>
        <taxon>Fungi</taxon>
        <taxon>Dikarya</taxon>
        <taxon>Ascomycota</taxon>
        <taxon>Pezizomycotina</taxon>
        <taxon>Sordariomycetes</taxon>
        <taxon>Sordariomycetidae</taxon>
        <taxon>Sordariales</taxon>
        <taxon>Podosporaceae</taxon>
        <taxon>Podospora</taxon>
    </lineage>
</organism>
<proteinExistence type="predicted"/>
<dbReference type="AlphaFoldDB" id="A0AAV9G8P5"/>
<sequence>MPCDVCQDLARPAAGTSVVVGGDLADLVEFAANCEVCNLLLAVVQDAKLHSVDKFELTLNDKSYHSIKIHCKTLSERPLAVEIHFLSYEDFKAKRKALAELNANTRDAFEGVRCPYTDSDSSFAWVQSQIASCAEPEHPTCPPMKAARLPDRILSIGQTNADIHLHVSQGESKSYATLSHCWGGHLPIMLTKENLSSFQQNIPFDGLPKTFQDAIAFTRRLNIFYLWIDSLCIVQNDPSDWAEQSAQMASIYSLSSLNLAATSALDGRDGLFTPRRPSLTGYLTTVSSPHTHTPLSTLPLSNPPPLLTTFLIKEWTPSSHPSYTFTASLDSPELSTTLAGRGWVYQERLLSPRVLHFGHTDLYWECNTLATCQCGSWRHSGSRHIYAMFPKMMHTAAVKSVEEADGAELRYRWQRIVTEFSTMAVTFESDRLPAVAGIARQFWEKRKGLGYVMGMWREWMREHLLWHVVTWKVNTDKGERWGAYKESGVPSWTWASVGNAVQYEMEYPGDGIRPSFEKDTVRDPEIVRVPWAEGDKERLLGRTEGELVIRGHLTKTRMRRYCTTEGTKYGVTRYDGTDIYEVRVDSLPVDDSKWAKCEPGWMDRPGDDPERYVTYEWWEPETPISREDLLLLNWQSSPLKWWKETFESCEEFDESVWCLFIKFWDGSQAYHISLVLRRVVESPEKFARVGLLLYGPERLPIYEEGDTMMREVVLV</sequence>
<feature type="domain" description="Heterokaryon incompatibility" evidence="1">
    <location>
        <begin position="175"/>
        <end position="347"/>
    </location>
</feature>
<comment type="caution">
    <text evidence="2">The sequence shown here is derived from an EMBL/GenBank/DDBJ whole genome shotgun (WGS) entry which is preliminary data.</text>
</comment>
<gene>
    <name evidence="2" type="ORF">QBC34DRAFT_476565</name>
</gene>
<dbReference type="Pfam" id="PF06985">
    <property type="entry name" value="HET"/>
    <property type="match status" value="1"/>
</dbReference>
<dbReference type="PANTHER" id="PTHR33112">
    <property type="entry name" value="DOMAIN PROTEIN, PUTATIVE-RELATED"/>
    <property type="match status" value="1"/>
</dbReference>
<reference evidence="2" key="1">
    <citation type="journal article" date="2023" name="Mol. Phylogenet. Evol.">
        <title>Genome-scale phylogeny and comparative genomics of the fungal order Sordariales.</title>
        <authorList>
            <person name="Hensen N."/>
            <person name="Bonometti L."/>
            <person name="Westerberg I."/>
            <person name="Brannstrom I.O."/>
            <person name="Guillou S."/>
            <person name="Cros-Aarteil S."/>
            <person name="Calhoun S."/>
            <person name="Haridas S."/>
            <person name="Kuo A."/>
            <person name="Mondo S."/>
            <person name="Pangilinan J."/>
            <person name="Riley R."/>
            <person name="LaButti K."/>
            <person name="Andreopoulos B."/>
            <person name="Lipzen A."/>
            <person name="Chen C."/>
            <person name="Yan M."/>
            <person name="Daum C."/>
            <person name="Ng V."/>
            <person name="Clum A."/>
            <person name="Steindorff A."/>
            <person name="Ohm R.A."/>
            <person name="Martin F."/>
            <person name="Silar P."/>
            <person name="Natvig D.O."/>
            <person name="Lalanne C."/>
            <person name="Gautier V."/>
            <person name="Ament-Velasquez S.L."/>
            <person name="Kruys A."/>
            <person name="Hutchinson M.I."/>
            <person name="Powell A.J."/>
            <person name="Barry K."/>
            <person name="Miller A.N."/>
            <person name="Grigoriev I.V."/>
            <person name="Debuchy R."/>
            <person name="Gladieux P."/>
            <person name="Hiltunen Thoren M."/>
            <person name="Johannesson H."/>
        </authorList>
    </citation>
    <scope>NUCLEOTIDE SEQUENCE</scope>
    <source>
        <strain evidence="2">PSN243</strain>
    </source>
</reference>
<dbReference type="PANTHER" id="PTHR33112:SF9">
    <property type="entry name" value="HETEROKARYON INCOMPATIBILITY DOMAIN-CONTAINING PROTEIN"/>
    <property type="match status" value="1"/>
</dbReference>
<evidence type="ECO:0000313" key="2">
    <source>
        <dbReference type="EMBL" id="KAK4443767.1"/>
    </source>
</evidence>